<reference evidence="3 4" key="1">
    <citation type="submission" date="2020-11" db="EMBL/GenBank/DDBJ databases">
        <authorList>
            <person name="Kim M.K."/>
        </authorList>
    </citation>
    <scope>NUCLEOTIDE SEQUENCE [LARGE SCALE GENOMIC DNA]</scope>
    <source>
        <strain evidence="3 4">BT662</strain>
    </source>
</reference>
<dbReference type="NCBIfam" id="TIGR04286">
    <property type="entry name" value="MSEP-CTERM"/>
    <property type="match status" value="1"/>
</dbReference>
<gene>
    <name evidence="3" type="ORF">I2H31_09810</name>
</gene>
<feature type="transmembrane region" description="Helical" evidence="1">
    <location>
        <begin position="362"/>
        <end position="383"/>
    </location>
</feature>
<evidence type="ECO:0000313" key="4">
    <source>
        <dbReference type="Proteomes" id="UP000618931"/>
    </source>
</evidence>
<feature type="transmembrane region" description="Helical" evidence="1">
    <location>
        <begin position="145"/>
        <end position="166"/>
    </location>
</feature>
<keyword evidence="4" id="KW-1185">Reference proteome</keyword>
<proteinExistence type="predicted"/>
<feature type="transmembrane region" description="Helical" evidence="1">
    <location>
        <begin position="191"/>
        <end position="216"/>
    </location>
</feature>
<dbReference type="PROSITE" id="PS51468">
    <property type="entry name" value="VIT"/>
    <property type="match status" value="1"/>
</dbReference>
<feature type="transmembrane region" description="Helical" evidence="1">
    <location>
        <begin position="9"/>
        <end position="29"/>
    </location>
</feature>
<evidence type="ECO:0000313" key="3">
    <source>
        <dbReference type="EMBL" id="MBF9221398.1"/>
    </source>
</evidence>
<dbReference type="EMBL" id="JADQDM010000003">
    <property type="protein sequence ID" value="MBF9221398.1"/>
    <property type="molecule type" value="Genomic_DNA"/>
</dbReference>
<dbReference type="InterPro" id="IPR027550">
    <property type="entry name" value="MSEP-CTERM"/>
</dbReference>
<evidence type="ECO:0000256" key="1">
    <source>
        <dbReference type="SAM" id="Phobius"/>
    </source>
</evidence>
<feature type="transmembrane region" description="Helical" evidence="1">
    <location>
        <begin position="41"/>
        <end position="62"/>
    </location>
</feature>
<accession>A0ABS0I3U9</accession>
<keyword evidence="1" id="KW-0812">Transmembrane</keyword>
<feature type="transmembrane region" description="Helical" evidence="1">
    <location>
        <begin position="228"/>
        <end position="245"/>
    </location>
</feature>
<feature type="transmembrane region" description="Helical" evidence="1">
    <location>
        <begin position="74"/>
        <end position="95"/>
    </location>
</feature>
<keyword evidence="1" id="KW-0472">Membrane</keyword>
<evidence type="ECO:0000259" key="2">
    <source>
        <dbReference type="PROSITE" id="PS51468"/>
    </source>
</evidence>
<feature type="transmembrane region" description="Helical" evidence="1">
    <location>
        <begin position="265"/>
        <end position="284"/>
    </location>
</feature>
<sequence>MPSLRSPQWIFLVNTAPVAAALLLCYGEYSVVHTLLPPVSVALWQKFGLAALLLGVGMAGYAGRQWVRQRPVGGWFCAVAALATSVLLCLLTWHGDGLLPFGVVPRWMVPTEPLLIGWTFLMPTLVHALLALVAKFTPDDRPQSALPNIAFAVLTPLGWIVAYQILSEIGHLAGSSGAYDGPSRWETLTTVLFVGTAVLSTLSFFFFLVRALFIMTGRREGFWVDTSLVWKLVITVGLPLLGLAVNNGLLFGHNSLLGEGLFGDFSSPWFYALAMLNGALLCLPDSSRPPLRLAQLLGRSALFGYTFYFFIVFLPFLPLSIPAIILIGTGFLLLAPTLLFVVHVRQLGADLAALRGIYSQKVVVGTLAAGLAALPVAVTADYWHDRRVLHAALAQVYTPDYARPMRIDAAGLAGTLAVIRQNQNQYRHSLLGTHLPYLSSYFNWLVLDNLMLSEDKLSNLERIFVGSRRPIRETWAETPGRPAELRDVHAESRYDARQQAWVSWVKLDVGNSELAGWNAEYRTTIQLPPGCWVSDYYLTIGQRQERGILAEKRAADWVFAQIVSENRDPGLLTYSGPNAIDLRVFPVTTTELRHTGIQLLHKEPCTLIIDGRTVALGDSTDVGPLVAPVATAGNGVVYLSALAKQALPLVQRRPYYHFLLDASAQSAGQQQALQQRVQAQLAQPLPHGGPARFSLVNAYTTPVPAGTDWAAQLNQARWEGGFYLGGAIRQVLFEAQEHPAPTYPVLVAVTDQIENAVLDADFADFSSAYPESDAFYVLGPDGQLVPHSLRRQSRQVMGAAPAAGVPVAVRAWPSAARPRAYLPDTNAAEVVLGQPQAVPTPTAAPNNPWLTGLLLRGYSQWQTFHPETTERERVPFIQASFRAGILTPFTSFLALENEAQKAALRRKQNETMNANAALDTQEKGDLRPTETPLDGGAALLLGAGVLLAVWQLRRLKTANAL</sequence>
<dbReference type="RefSeq" id="WP_196292843.1">
    <property type="nucleotide sequence ID" value="NZ_JADQDM010000003.1"/>
</dbReference>
<dbReference type="Proteomes" id="UP000618931">
    <property type="component" value="Unassembled WGS sequence"/>
</dbReference>
<protein>
    <submittedName>
        <fullName evidence="3">MSEP-CTERM sorting domain-containing protein</fullName>
    </submittedName>
</protein>
<dbReference type="InterPro" id="IPR013694">
    <property type="entry name" value="VIT"/>
</dbReference>
<feature type="domain" description="VIT" evidence="2">
    <location>
        <begin position="469"/>
        <end position="601"/>
    </location>
</feature>
<dbReference type="InterPro" id="IPR058207">
    <property type="entry name" value="PID_CTERM"/>
</dbReference>
<dbReference type="NCBIfam" id="NF046080">
    <property type="entry name" value="PID_CTERM"/>
    <property type="match status" value="1"/>
</dbReference>
<organism evidence="3 4">
    <name type="scientific">Hymenobacter ruricola</name>
    <dbReference type="NCBI Taxonomy" id="2791023"/>
    <lineage>
        <taxon>Bacteria</taxon>
        <taxon>Pseudomonadati</taxon>
        <taxon>Bacteroidota</taxon>
        <taxon>Cytophagia</taxon>
        <taxon>Cytophagales</taxon>
        <taxon>Hymenobacteraceae</taxon>
        <taxon>Hymenobacter</taxon>
    </lineage>
</organism>
<name>A0ABS0I3U9_9BACT</name>
<feature type="transmembrane region" description="Helical" evidence="1">
    <location>
        <begin position="296"/>
        <end position="317"/>
    </location>
</feature>
<feature type="transmembrane region" description="Helical" evidence="1">
    <location>
        <begin position="323"/>
        <end position="342"/>
    </location>
</feature>
<feature type="transmembrane region" description="Helical" evidence="1">
    <location>
        <begin position="115"/>
        <end position="133"/>
    </location>
</feature>
<comment type="caution">
    <text evidence="3">The sequence shown here is derived from an EMBL/GenBank/DDBJ whole genome shotgun (WGS) entry which is preliminary data.</text>
</comment>
<keyword evidence="1" id="KW-1133">Transmembrane helix</keyword>